<gene>
    <name evidence="1" type="ORF">BD311DRAFT_123422</name>
</gene>
<proteinExistence type="predicted"/>
<dbReference type="AlphaFoldDB" id="A0A4Q9M703"/>
<name>A0A4Q9M703_9APHY</name>
<sequence>MYLSPLQVAYDALRVYQDLYIHGIMQSAVLGAHASNTTTMANQTKHQTRPAPLPESDLALLSGLPPAQLRAAASKRILEYRLMIEDLTDYIRQLSTIKNSADVPTSSLRIHGTPTWAPILNPIHHLRLPRHPPNLLSSCLADRCLLDSYSNKFVTAITCNWNPTSTANVLQGRRVYT</sequence>
<organism evidence="1">
    <name type="scientific">Dichomitus squalens</name>
    <dbReference type="NCBI Taxonomy" id="114155"/>
    <lineage>
        <taxon>Eukaryota</taxon>
        <taxon>Fungi</taxon>
        <taxon>Dikarya</taxon>
        <taxon>Basidiomycota</taxon>
        <taxon>Agaricomycotina</taxon>
        <taxon>Agaricomycetes</taxon>
        <taxon>Polyporales</taxon>
        <taxon>Polyporaceae</taxon>
        <taxon>Dichomitus</taxon>
    </lineage>
</organism>
<accession>A0A4Q9M703</accession>
<evidence type="ECO:0000313" key="1">
    <source>
        <dbReference type="EMBL" id="TBU22814.1"/>
    </source>
</evidence>
<dbReference type="Proteomes" id="UP000292957">
    <property type="component" value="Unassembled WGS sequence"/>
</dbReference>
<protein>
    <submittedName>
        <fullName evidence="1">Uncharacterized protein</fullName>
    </submittedName>
</protein>
<reference evidence="1" key="1">
    <citation type="submission" date="2019-01" db="EMBL/GenBank/DDBJ databases">
        <title>Draft genome sequences of three monokaryotic isolates of the white-rot basidiomycete fungus Dichomitus squalens.</title>
        <authorList>
            <consortium name="DOE Joint Genome Institute"/>
            <person name="Lopez S.C."/>
            <person name="Andreopoulos B."/>
            <person name="Pangilinan J."/>
            <person name="Lipzen A."/>
            <person name="Riley R."/>
            <person name="Ahrendt S."/>
            <person name="Ng V."/>
            <person name="Barry K."/>
            <person name="Daum C."/>
            <person name="Grigoriev I.V."/>
            <person name="Hilden K.S."/>
            <person name="Makela M.R."/>
            <person name="de Vries R.P."/>
        </authorList>
    </citation>
    <scope>NUCLEOTIDE SEQUENCE [LARGE SCALE GENOMIC DNA]</scope>
    <source>
        <strain evidence="1">OM18370.1</strain>
    </source>
</reference>
<dbReference type="EMBL" id="ML143525">
    <property type="protein sequence ID" value="TBU22814.1"/>
    <property type="molecule type" value="Genomic_DNA"/>
</dbReference>